<dbReference type="STRING" id="189425.PGRAT_24910"/>
<dbReference type="CDD" id="cd17299">
    <property type="entry name" value="acetolactate_decarboxylase"/>
    <property type="match status" value="1"/>
</dbReference>
<evidence type="ECO:0000256" key="3">
    <source>
        <dbReference type="ARBA" id="ARBA00007106"/>
    </source>
</evidence>
<dbReference type="RefSeq" id="WP_025705192.1">
    <property type="nucleotide sequence ID" value="NZ_CP009287.1"/>
</dbReference>
<dbReference type="GO" id="GO:0045151">
    <property type="term" value="P:acetoin biosynthetic process"/>
    <property type="evidence" value="ECO:0007669"/>
    <property type="project" value="UniProtKB-UniRule"/>
</dbReference>
<dbReference type="SUPFAM" id="SSF117856">
    <property type="entry name" value="AF0104/ALDC/Ptd012-like"/>
    <property type="match status" value="1"/>
</dbReference>
<dbReference type="AlphaFoldDB" id="A0A089MB50"/>
<dbReference type="PANTHER" id="PTHR35524:SF1">
    <property type="entry name" value="ALPHA-ACETOLACTATE DECARBOXYLASE"/>
    <property type="match status" value="1"/>
</dbReference>
<dbReference type="EC" id="4.1.1.5" evidence="4 9"/>
<comment type="catalytic activity">
    <reaction evidence="1 9">
        <text>(2S)-2-acetolactate + H(+) = (R)-acetoin + CO2</text>
        <dbReference type="Rhea" id="RHEA:21580"/>
        <dbReference type="ChEBI" id="CHEBI:15378"/>
        <dbReference type="ChEBI" id="CHEBI:15686"/>
        <dbReference type="ChEBI" id="CHEBI:16526"/>
        <dbReference type="ChEBI" id="CHEBI:58476"/>
        <dbReference type="EC" id="4.1.1.5"/>
    </reaction>
</comment>
<dbReference type="InterPro" id="IPR005128">
    <property type="entry name" value="Acetolactate_a_deCO2ase"/>
</dbReference>
<dbReference type="HOGENOM" id="CLU_072561_0_0_9"/>
<dbReference type="PANTHER" id="PTHR35524">
    <property type="entry name" value="ALPHA-ACETOLACTATE DECARBOXYLASE"/>
    <property type="match status" value="1"/>
</dbReference>
<dbReference type="Pfam" id="PF03306">
    <property type="entry name" value="AAL_decarboxy"/>
    <property type="match status" value="1"/>
</dbReference>
<evidence type="ECO:0000256" key="1">
    <source>
        <dbReference type="ARBA" id="ARBA00001784"/>
    </source>
</evidence>
<gene>
    <name evidence="10" type="ORF">PGRAT_24910</name>
</gene>
<dbReference type="eggNOG" id="COG3527">
    <property type="taxonomic scope" value="Bacteria"/>
</dbReference>
<evidence type="ECO:0000256" key="5">
    <source>
        <dbReference type="ARBA" id="ARBA00020164"/>
    </source>
</evidence>
<evidence type="ECO:0000256" key="6">
    <source>
        <dbReference type="ARBA" id="ARBA00022793"/>
    </source>
</evidence>
<evidence type="ECO:0000313" key="10">
    <source>
        <dbReference type="EMBL" id="AIQ70512.1"/>
    </source>
</evidence>
<dbReference type="EMBL" id="CP009287">
    <property type="protein sequence ID" value="AIQ70512.1"/>
    <property type="molecule type" value="Genomic_DNA"/>
</dbReference>
<dbReference type="KEGG" id="pgm:PGRAT_24910"/>
<evidence type="ECO:0000256" key="9">
    <source>
        <dbReference type="PIRNR" id="PIRNR001332"/>
    </source>
</evidence>
<dbReference type="NCBIfam" id="TIGR01252">
    <property type="entry name" value="acetolac_decarb"/>
    <property type="match status" value="1"/>
</dbReference>
<dbReference type="OrthoDB" id="8612680at2"/>
<comment type="similarity">
    <text evidence="3 9">Belongs to the alpha-acetolactate decarboxylase family.</text>
</comment>
<evidence type="ECO:0000256" key="2">
    <source>
        <dbReference type="ARBA" id="ARBA00005170"/>
    </source>
</evidence>
<accession>A0A089MB50</accession>
<reference evidence="10 11" key="1">
    <citation type="submission" date="2014-08" db="EMBL/GenBank/DDBJ databases">
        <title>Comparative genomics of the Paenibacillus odorifer group.</title>
        <authorList>
            <person name="den Bakker H.C."/>
            <person name="Tsai Y.-C."/>
            <person name="Martin N."/>
            <person name="Korlach J."/>
            <person name="Wiedmann M."/>
        </authorList>
    </citation>
    <scope>NUCLEOTIDE SEQUENCE [LARGE SCALE GENOMIC DNA]</scope>
    <source>
        <strain evidence="10 11">DSM 15220</strain>
    </source>
</reference>
<comment type="pathway">
    <text evidence="2 9">Polyol metabolism; (R,R)-butane-2,3-diol biosynthesis; (R,R)-butane-2,3-diol from pyruvate: step 2/3.</text>
</comment>
<dbReference type="GO" id="GO:0047605">
    <property type="term" value="F:acetolactate decarboxylase activity"/>
    <property type="evidence" value="ECO:0007669"/>
    <property type="project" value="UniProtKB-UniRule"/>
</dbReference>
<sequence>MKNHVIYQASTMIALLSGQYDGSVSFGKLKEYGDFGIGTFHQLDGEMIAFDGGFYHLYPDGSARQVSMEESTPFSTVTFFEPDQTLRVHTPLTRSELEQVINTLLPSQNIFYAVRIDGHFREVHTRTVPHQDKPYKPFVEVTENQPSFRFSDEDGVIAGFWMPAFVQGIGVSGYHLHYINDARSGGGHVLDFIVEHCTISICSSEDFRLKLPHNDGYLKADLSTASLNEDIAAAEGSC</sequence>
<evidence type="ECO:0000256" key="7">
    <source>
        <dbReference type="ARBA" id="ARBA00023061"/>
    </source>
</evidence>
<keyword evidence="11" id="KW-1185">Reference proteome</keyword>
<evidence type="ECO:0000256" key="8">
    <source>
        <dbReference type="ARBA" id="ARBA00023239"/>
    </source>
</evidence>
<evidence type="ECO:0000256" key="4">
    <source>
        <dbReference type="ARBA" id="ARBA00013204"/>
    </source>
</evidence>
<proteinExistence type="inferred from homology"/>
<keyword evidence="6 9" id="KW-0210">Decarboxylase</keyword>
<keyword evidence="8 9" id="KW-0456">Lyase</keyword>
<dbReference type="Gene3D" id="3.30.1330.80">
    <property type="entry name" value="Hypothetical protein, similar to alpha- acetolactate decarboxylase, domain 2"/>
    <property type="match status" value="2"/>
</dbReference>
<dbReference type="Proteomes" id="UP000029500">
    <property type="component" value="Chromosome"/>
</dbReference>
<organism evidence="10 11">
    <name type="scientific">Paenibacillus graminis</name>
    <dbReference type="NCBI Taxonomy" id="189425"/>
    <lineage>
        <taxon>Bacteria</taxon>
        <taxon>Bacillati</taxon>
        <taxon>Bacillota</taxon>
        <taxon>Bacilli</taxon>
        <taxon>Bacillales</taxon>
        <taxon>Paenibacillaceae</taxon>
        <taxon>Paenibacillus</taxon>
    </lineage>
</organism>
<keyword evidence="7 9" id="KW-0005">Acetoin biosynthesis</keyword>
<dbReference type="PIRSF" id="PIRSF001332">
    <property type="entry name" value="Acetolac_decarb"/>
    <property type="match status" value="1"/>
</dbReference>
<dbReference type="UniPathway" id="UPA00626">
    <property type="reaction ID" value="UER00678"/>
</dbReference>
<name>A0A089MB50_9BACL</name>
<protein>
    <recommendedName>
        <fullName evidence="5 9">Alpha-acetolactate decarboxylase</fullName>
        <ecNumber evidence="4 9">4.1.1.5</ecNumber>
    </recommendedName>
</protein>
<evidence type="ECO:0000313" key="11">
    <source>
        <dbReference type="Proteomes" id="UP000029500"/>
    </source>
</evidence>